<dbReference type="AlphaFoldDB" id="A0A915L9V9"/>
<dbReference type="WBParaSite" id="nRc.2.0.1.t47844-RA">
    <property type="protein sequence ID" value="nRc.2.0.1.t47844-RA"/>
    <property type="gene ID" value="nRc.2.0.1.g47844"/>
</dbReference>
<sequence length="208" mass="23152">MWPTVLSGFDVIGIAQTGTGKTLSFLLPIFVHLDNQPIPSSQRKGPGCLILSPTRELALQIHSEVKKYRYKKMKSVCLYGGGDRKMQVDSVLEGVDIIIATPGRLNDLVCDNVVKLKTITFVVLDEADRMLDMGFEPQIKIVLNSVRPDRQTVMTSATWPQGVRRMAESYTKDPFLIVIGSLDLTACSTVTQVVEVIRDEEKQTRVTI</sequence>
<dbReference type="PROSITE" id="PS00039">
    <property type="entry name" value="DEAD_ATP_HELICASE"/>
    <property type="match status" value="1"/>
</dbReference>
<evidence type="ECO:0000313" key="5">
    <source>
        <dbReference type="WBParaSite" id="nRc.2.0.1.t47844-RA"/>
    </source>
</evidence>
<dbReference type="PANTHER" id="PTHR47958">
    <property type="entry name" value="ATP-DEPENDENT RNA HELICASE DBP3"/>
    <property type="match status" value="1"/>
</dbReference>
<dbReference type="Proteomes" id="UP000887565">
    <property type="component" value="Unplaced"/>
</dbReference>
<dbReference type="GO" id="GO:0016787">
    <property type="term" value="F:hydrolase activity"/>
    <property type="evidence" value="ECO:0007669"/>
    <property type="project" value="UniProtKB-KW"/>
</dbReference>
<protein>
    <submittedName>
        <fullName evidence="5">Helicase ATP-binding domain-containing protein</fullName>
    </submittedName>
</protein>
<evidence type="ECO:0000313" key="4">
    <source>
        <dbReference type="Proteomes" id="UP000887565"/>
    </source>
</evidence>
<dbReference type="Gene3D" id="3.40.50.300">
    <property type="entry name" value="P-loop containing nucleotide triphosphate hydrolases"/>
    <property type="match status" value="1"/>
</dbReference>
<keyword evidence="4" id="KW-1185">Reference proteome</keyword>
<reference evidence="5" key="1">
    <citation type="submission" date="2022-11" db="UniProtKB">
        <authorList>
            <consortium name="WormBaseParasite"/>
        </authorList>
    </citation>
    <scope>IDENTIFICATION</scope>
</reference>
<evidence type="ECO:0000256" key="2">
    <source>
        <dbReference type="ARBA" id="ARBA00022806"/>
    </source>
</evidence>
<dbReference type="InterPro" id="IPR027417">
    <property type="entry name" value="P-loop_NTPase"/>
</dbReference>
<dbReference type="GO" id="GO:0005524">
    <property type="term" value="F:ATP binding"/>
    <property type="evidence" value="ECO:0007669"/>
    <property type="project" value="InterPro"/>
</dbReference>
<keyword evidence="1" id="KW-0378">Hydrolase</keyword>
<dbReference type="InterPro" id="IPR014001">
    <property type="entry name" value="Helicase_ATP-bd"/>
</dbReference>
<dbReference type="GO" id="GO:0003676">
    <property type="term" value="F:nucleic acid binding"/>
    <property type="evidence" value="ECO:0007669"/>
    <property type="project" value="InterPro"/>
</dbReference>
<keyword evidence="2" id="KW-0067">ATP-binding</keyword>
<dbReference type="OMA" id="HIEAQHG"/>
<dbReference type="GO" id="GO:0004386">
    <property type="term" value="F:helicase activity"/>
    <property type="evidence" value="ECO:0007669"/>
    <property type="project" value="UniProtKB-KW"/>
</dbReference>
<dbReference type="SUPFAM" id="SSF52540">
    <property type="entry name" value="P-loop containing nucleoside triphosphate hydrolases"/>
    <property type="match status" value="1"/>
</dbReference>
<evidence type="ECO:0000256" key="1">
    <source>
        <dbReference type="ARBA" id="ARBA00022801"/>
    </source>
</evidence>
<dbReference type="SMART" id="SM00487">
    <property type="entry name" value="DEXDc"/>
    <property type="match status" value="1"/>
</dbReference>
<keyword evidence="2" id="KW-0547">Nucleotide-binding</keyword>
<proteinExistence type="predicted"/>
<name>A0A915L9V9_ROMCU</name>
<dbReference type="PROSITE" id="PS51192">
    <property type="entry name" value="HELICASE_ATP_BIND_1"/>
    <property type="match status" value="1"/>
</dbReference>
<organism evidence="4 5">
    <name type="scientific">Romanomermis culicivorax</name>
    <name type="common">Nematode worm</name>
    <dbReference type="NCBI Taxonomy" id="13658"/>
    <lineage>
        <taxon>Eukaryota</taxon>
        <taxon>Metazoa</taxon>
        <taxon>Ecdysozoa</taxon>
        <taxon>Nematoda</taxon>
        <taxon>Enoplea</taxon>
        <taxon>Dorylaimia</taxon>
        <taxon>Mermithida</taxon>
        <taxon>Mermithoidea</taxon>
        <taxon>Mermithidae</taxon>
        <taxon>Romanomermis</taxon>
    </lineage>
</organism>
<dbReference type="Pfam" id="PF00270">
    <property type="entry name" value="DEAD"/>
    <property type="match status" value="1"/>
</dbReference>
<evidence type="ECO:0000259" key="3">
    <source>
        <dbReference type="PROSITE" id="PS51192"/>
    </source>
</evidence>
<dbReference type="InterPro" id="IPR011545">
    <property type="entry name" value="DEAD/DEAH_box_helicase_dom"/>
</dbReference>
<feature type="domain" description="Helicase ATP-binding" evidence="3">
    <location>
        <begin position="2"/>
        <end position="177"/>
    </location>
</feature>
<dbReference type="InterPro" id="IPR000629">
    <property type="entry name" value="RNA-helicase_DEAD-box_CS"/>
</dbReference>
<accession>A0A915L9V9</accession>
<keyword evidence="2" id="KW-0347">Helicase</keyword>